<dbReference type="RefSeq" id="WP_146883928.1">
    <property type="nucleotide sequence ID" value="NZ_BJXB01000006.1"/>
</dbReference>
<dbReference type="Proteomes" id="UP000321306">
    <property type="component" value="Unassembled WGS sequence"/>
</dbReference>
<evidence type="ECO:0000313" key="2">
    <source>
        <dbReference type="Proteomes" id="UP000321306"/>
    </source>
</evidence>
<keyword evidence="2" id="KW-1185">Reference proteome</keyword>
<dbReference type="AlphaFoldDB" id="A0A511N0X1"/>
<dbReference type="EMBL" id="BJXB01000006">
    <property type="protein sequence ID" value="GEM46111.1"/>
    <property type="molecule type" value="Genomic_DNA"/>
</dbReference>
<evidence type="ECO:0000313" key="1">
    <source>
        <dbReference type="EMBL" id="GEM46111.1"/>
    </source>
</evidence>
<comment type="caution">
    <text evidence="1">The sequence shown here is derived from an EMBL/GenBank/DDBJ whole genome shotgun (WGS) entry which is preliminary data.</text>
</comment>
<protein>
    <submittedName>
        <fullName evidence="1">Uncharacterized protein</fullName>
    </submittedName>
</protein>
<reference evidence="1 2" key="1">
    <citation type="submission" date="2019-07" db="EMBL/GenBank/DDBJ databases">
        <title>Whole genome shotgun sequence of Deinococcus cellulosilyticus NBRC 106333.</title>
        <authorList>
            <person name="Hosoyama A."/>
            <person name="Uohara A."/>
            <person name="Ohji S."/>
            <person name="Ichikawa N."/>
        </authorList>
    </citation>
    <scope>NUCLEOTIDE SEQUENCE [LARGE SCALE GENOMIC DNA]</scope>
    <source>
        <strain evidence="1 2">NBRC 106333</strain>
    </source>
</reference>
<proteinExistence type="predicted"/>
<accession>A0A511N0X1</accession>
<name>A0A511N0X1_DEIC1</name>
<organism evidence="1 2">
    <name type="scientific">Deinococcus cellulosilyticus (strain DSM 18568 / NBRC 106333 / KACC 11606 / 5516J-15)</name>
    <dbReference type="NCBI Taxonomy" id="1223518"/>
    <lineage>
        <taxon>Bacteria</taxon>
        <taxon>Thermotogati</taxon>
        <taxon>Deinococcota</taxon>
        <taxon>Deinococci</taxon>
        <taxon>Deinococcales</taxon>
        <taxon>Deinococcaceae</taxon>
        <taxon>Deinococcus</taxon>
    </lineage>
</organism>
<gene>
    <name evidence="1" type="ORF">DC3_17460</name>
</gene>
<sequence length="147" mass="16909">MDQPTMLFEIQAEPFEYAYGFWITAAREHGDHDFKEVVLLPDGTPWIMTRGEHTLTLELGEETQKTLRFYKSRSGCFQGTYTHLATVNLTVPEGMLWVGDIIYDVRPDRPTHPAVQVNPTTTVEIYTDLQDPDFFLTQNKTSYICIS</sequence>